<keyword evidence="5" id="KW-0597">Phosphoprotein</keyword>
<gene>
    <name evidence="14" type="primary">sasA_7</name>
    <name evidence="14" type="ORF">CROST_007970</name>
</gene>
<keyword evidence="6 14" id="KW-0808">Transferase</keyword>
<keyword evidence="12" id="KW-0902">Two-component regulatory system</keyword>
<evidence type="ECO:0000256" key="6">
    <source>
        <dbReference type="ARBA" id="ARBA00022679"/>
    </source>
</evidence>
<reference evidence="14 15" key="1">
    <citation type="submission" date="2022-04" db="EMBL/GenBank/DDBJ databases">
        <title>Genome sequence of C. roseum typestrain.</title>
        <authorList>
            <person name="Poehlein A."/>
            <person name="Schoch T."/>
            <person name="Duerre P."/>
            <person name="Daniel R."/>
        </authorList>
    </citation>
    <scope>NUCLEOTIDE SEQUENCE [LARGE SCALE GENOMIC DNA]</scope>
    <source>
        <strain evidence="14 15">DSM 7320</strain>
    </source>
</reference>
<keyword evidence="15" id="KW-1185">Reference proteome</keyword>
<dbReference type="Pfam" id="PF00672">
    <property type="entry name" value="HAMP"/>
    <property type="match status" value="1"/>
</dbReference>
<keyword evidence="8" id="KW-0547">Nucleotide-binding</keyword>
<protein>
    <recommendedName>
        <fullName evidence="3">histidine kinase</fullName>
        <ecNumber evidence="3">2.7.13.3</ecNumber>
    </recommendedName>
</protein>
<dbReference type="InterPro" id="IPR003660">
    <property type="entry name" value="HAMP_dom"/>
</dbReference>
<dbReference type="SUPFAM" id="SSF47384">
    <property type="entry name" value="Homodimeric domain of signal transducing histidine kinase"/>
    <property type="match status" value="1"/>
</dbReference>
<dbReference type="InterPro" id="IPR005467">
    <property type="entry name" value="His_kinase_dom"/>
</dbReference>
<evidence type="ECO:0000256" key="10">
    <source>
        <dbReference type="ARBA" id="ARBA00022840"/>
    </source>
</evidence>
<dbReference type="SUPFAM" id="SSF158472">
    <property type="entry name" value="HAMP domain-like"/>
    <property type="match status" value="1"/>
</dbReference>
<dbReference type="InterPro" id="IPR004358">
    <property type="entry name" value="Sig_transdc_His_kin-like_C"/>
</dbReference>
<evidence type="ECO:0000256" key="4">
    <source>
        <dbReference type="ARBA" id="ARBA00022475"/>
    </source>
</evidence>
<dbReference type="PANTHER" id="PTHR45528:SF1">
    <property type="entry name" value="SENSOR HISTIDINE KINASE CPXA"/>
    <property type="match status" value="1"/>
</dbReference>
<keyword evidence="13" id="KW-0472">Membrane</keyword>
<dbReference type="KEGG" id="crw:CROST_007970"/>
<evidence type="ECO:0000313" key="14">
    <source>
        <dbReference type="EMBL" id="URZ10089.1"/>
    </source>
</evidence>
<dbReference type="InterPro" id="IPR036890">
    <property type="entry name" value="HATPase_C_sf"/>
</dbReference>
<keyword evidence="10" id="KW-0067">ATP-binding</keyword>
<dbReference type="InterPro" id="IPR003594">
    <property type="entry name" value="HATPase_dom"/>
</dbReference>
<dbReference type="InterPro" id="IPR036097">
    <property type="entry name" value="HisK_dim/P_sf"/>
</dbReference>
<dbReference type="RefSeq" id="WP_077834606.1">
    <property type="nucleotide sequence ID" value="NZ_CP096983.1"/>
</dbReference>
<evidence type="ECO:0000256" key="8">
    <source>
        <dbReference type="ARBA" id="ARBA00022741"/>
    </source>
</evidence>
<dbReference type="Proteomes" id="UP000190951">
    <property type="component" value="Chromosome"/>
</dbReference>
<evidence type="ECO:0000256" key="7">
    <source>
        <dbReference type="ARBA" id="ARBA00022692"/>
    </source>
</evidence>
<keyword evidence="4" id="KW-1003">Cell membrane</keyword>
<dbReference type="GO" id="GO:0005524">
    <property type="term" value="F:ATP binding"/>
    <property type="evidence" value="ECO:0007669"/>
    <property type="project" value="UniProtKB-KW"/>
</dbReference>
<evidence type="ECO:0000256" key="1">
    <source>
        <dbReference type="ARBA" id="ARBA00000085"/>
    </source>
</evidence>
<dbReference type="STRING" id="84029.CROST_16820"/>
<dbReference type="EC" id="2.7.13.3" evidence="3"/>
<evidence type="ECO:0000256" key="3">
    <source>
        <dbReference type="ARBA" id="ARBA00012438"/>
    </source>
</evidence>
<dbReference type="PROSITE" id="PS50885">
    <property type="entry name" value="HAMP"/>
    <property type="match status" value="1"/>
</dbReference>
<evidence type="ECO:0000256" key="9">
    <source>
        <dbReference type="ARBA" id="ARBA00022777"/>
    </source>
</evidence>
<dbReference type="SMART" id="SM00387">
    <property type="entry name" value="HATPase_c"/>
    <property type="match status" value="1"/>
</dbReference>
<dbReference type="Pfam" id="PF00512">
    <property type="entry name" value="HisKA"/>
    <property type="match status" value="1"/>
</dbReference>
<dbReference type="CDD" id="cd00082">
    <property type="entry name" value="HisKA"/>
    <property type="match status" value="1"/>
</dbReference>
<dbReference type="CDD" id="cd06225">
    <property type="entry name" value="HAMP"/>
    <property type="match status" value="1"/>
</dbReference>
<dbReference type="SUPFAM" id="SSF55874">
    <property type="entry name" value="ATPase domain of HSP90 chaperone/DNA topoisomerase II/histidine kinase"/>
    <property type="match status" value="1"/>
</dbReference>
<proteinExistence type="predicted"/>
<dbReference type="PRINTS" id="PR00344">
    <property type="entry name" value="BCTRLSENSOR"/>
</dbReference>
<dbReference type="SMART" id="SM00388">
    <property type="entry name" value="HisKA"/>
    <property type="match status" value="1"/>
</dbReference>
<dbReference type="Gene3D" id="6.10.340.10">
    <property type="match status" value="1"/>
</dbReference>
<dbReference type="Gene3D" id="3.30.565.10">
    <property type="entry name" value="Histidine kinase-like ATPase, C-terminal domain"/>
    <property type="match status" value="1"/>
</dbReference>
<keyword evidence="7" id="KW-0812">Transmembrane</keyword>
<keyword evidence="9" id="KW-0418">Kinase</keyword>
<dbReference type="Gene3D" id="1.10.287.130">
    <property type="match status" value="1"/>
</dbReference>
<dbReference type="Pfam" id="PF02518">
    <property type="entry name" value="HATPase_c"/>
    <property type="match status" value="1"/>
</dbReference>
<dbReference type="InterPro" id="IPR003661">
    <property type="entry name" value="HisK_dim/P_dom"/>
</dbReference>
<evidence type="ECO:0000256" key="12">
    <source>
        <dbReference type="ARBA" id="ARBA00023012"/>
    </source>
</evidence>
<name>A0A1S8L947_9CLOT</name>
<dbReference type="GO" id="GO:0000155">
    <property type="term" value="F:phosphorelay sensor kinase activity"/>
    <property type="evidence" value="ECO:0007669"/>
    <property type="project" value="InterPro"/>
</dbReference>
<comment type="subcellular location">
    <subcellularLocation>
        <location evidence="2">Cell membrane</location>
        <topology evidence="2">Multi-pass membrane protein</topology>
    </subcellularLocation>
</comment>
<evidence type="ECO:0000256" key="11">
    <source>
        <dbReference type="ARBA" id="ARBA00022989"/>
    </source>
</evidence>
<dbReference type="GO" id="GO:0005886">
    <property type="term" value="C:plasma membrane"/>
    <property type="evidence" value="ECO:0007669"/>
    <property type="project" value="UniProtKB-SubCell"/>
</dbReference>
<dbReference type="PANTHER" id="PTHR45528">
    <property type="entry name" value="SENSOR HISTIDINE KINASE CPXA"/>
    <property type="match status" value="1"/>
</dbReference>
<comment type="catalytic activity">
    <reaction evidence="1">
        <text>ATP + protein L-histidine = ADP + protein N-phospho-L-histidine.</text>
        <dbReference type="EC" id="2.7.13.3"/>
    </reaction>
</comment>
<dbReference type="PROSITE" id="PS50109">
    <property type="entry name" value="HIS_KIN"/>
    <property type="match status" value="1"/>
</dbReference>
<sequence length="417" mass="47948">MKDALKNPEIMKVLQLNFIFGLIFMLVLYIFVNKVSVNANSELIQNDGAIMETLIEAHPEIKNDIISAFTRENTSTVNVKKGIELSKQYGFDDSKYNLNETLNVFHSKLIYITLIIFAFYFIFSVALIITQFRKVFFKINEVYKGAEKIMNGNYSLRLNDYTEGELGKLSASFNRMSSIIENTLNTLKGEKIFLKNMMQDISHQLKTPLSSLKIFNELLLNQSVKDEKTVNEFLYESEKQLDKMEWLIINLLKMARLDAGAIDFKNENKSIEETIDESIRLLKPMYVLKNQEVSVNSTDKSYFKHDKKWLIEAFSNIIKNCIEHTEEYGQIKIEIYKSPIMVKVTIEDNGGGISKEDLPHIFERFYKGKGVYNKNSTGIGLSMAKSIIENQGGFITVKSIIGQGTKFSIVFLYDEQK</sequence>
<dbReference type="InterPro" id="IPR050398">
    <property type="entry name" value="HssS/ArlS-like"/>
</dbReference>
<dbReference type="AlphaFoldDB" id="A0A1S8L947"/>
<evidence type="ECO:0000313" key="15">
    <source>
        <dbReference type="Proteomes" id="UP000190951"/>
    </source>
</evidence>
<dbReference type="CDD" id="cd00075">
    <property type="entry name" value="HATPase"/>
    <property type="match status" value="1"/>
</dbReference>
<organism evidence="14 15">
    <name type="scientific">Clostridium felsineum</name>
    <dbReference type="NCBI Taxonomy" id="36839"/>
    <lineage>
        <taxon>Bacteria</taxon>
        <taxon>Bacillati</taxon>
        <taxon>Bacillota</taxon>
        <taxon>Clostridia</taxon>
        <taxon>Eubacteriales</taxon>
        <taxon>Clostridiaceae</taxon>
        <taxon>Clostridium</taxon>
    </lineage>
</organism>
<evidence type="ECO:0000256" key="5">
    <source>
        <dbReference type="ARBA" id="ARBA00022553"/>
    </source>
</evidence>
<evidence type="ECO:0000256" key="13">
    <source>
        <dbReference type="ARBA" id="ARBA00023136"/>
    </source>
</evidence>
<evidence type="ECO:0000256" key="2">
    <source>
        <dbReference type="ARBA" id="ARBA00004651"/>
    </source>
</evidence>
<dbReference type="EMBL" id="CP096983">
    <property type="protein sequence ID" value="URZ10089.1"/>
    <property type="molecule type" value="Genomic_DNA"/>
</dbReference>
<accession>A0A1S8L947</accession>
<keyword evidence="11" id="KW-1133">Transmembrane helix</keyword>